<organism evidence="2 3">
    <name type="scientific">Xanthomonas citri pv. citri</name>
    <dbReference type="NCBI Taxonomy" id="611301"/>
    <lineage>
        <taxon>Bacteria</taxon>
        <taxon>Pseudomonadati</taxon>
        <taxon>Pseudomonadota</taxon>
        <taxon>Gammaproteobacteria</taxon>
        <taxon>Lysobacterales</taxon>
        <taxon>Lysobacteraceae</taxon>
        <taxon>Xanthomonas</taxon>
    </lineage>
</organism>
<dbReference type="Proteomes" id="UP000653002">
    <property type="component" value="Unassembled WGS sequence"/>
</dbReference>
<gene>
    <name evidence="2" type="ORF">GUH15_17200</name>
</gene>
<dbReference type="GO" id="GO:0016787">
    <property type="term" value="F:hydrolase activity"/>
    <property type="evidence" value="ECO:0007669"/>
    <property type="project" value="UniProtKB-KW"/>
</dbReference>
<evidence type="ECO:0000256" key="1">
    <source>
        <dbReference type="SAM" id="Phobius"/>
    </source>
</evidence>
<accession>A0A8I0H792</accession>
<comment type="caution">
    <text evidence="2">The sequence shown here is derived from an EMBL/GenBank/DDBJ whole genome shotgun (WGS) entry which is preliminary data.</text>
</comment>
<sequence length="35" mass="3776">MGVKSVKKIFVIITTLLAVAIIGSIIMVVFSQRQA</sequence>
<dbReference type="EMBL" id="JAABFR010001302">
    <property type="protein sequence ID" value="MBD4337760.1"/>
    <property type="molecule type" value="Genomic_DNA"/>
</dbReference>
<dbReference type="AlphaFoldDB" id="A0A8I0H792"/>
<keyword evidence="2" id="KW-0378">Hydrolase</keyword>
<evidence type="ECO:0000313" key="3">
    <source>
        <dbReference type="Proteomes" id="UP000653002"/>
    </source>
</evidence>
<feature type="transmembrane region" description="Helical" evidence="1">
    <location>
        <begin position="9"/>
        <end position="30"/>
    </location>
</feature>
<keyword evidence="1" id="KW-1133">Transmembrane helix</keyword>
<evidence type="ECO:0000313" key="2">
    <source>
        <dbReference type="EMBL" id="MBD4337760.1"/>
    </source>
</evidence>
<keyword evidence="1" id="KW-0812">Transmembrane</keyword>
<reference evidence="2" key="1">
    <citation type="submission" date="2020-01" db="EMBL/GenBank/DDBJ databases">
        <authorList>
            <person name="Richard D."/>
        </authorList>
    </citation>
    <scope>NUCLEOTIDE SEQUENCE</scope>
    <source>
        <strain evidence="2">JP541</strain>
    </source>
</reference>
<name>A0A8I0H792_XANCI</name>
<feature type="non-terminal residue" evidence="2">
    <location>
        <position position="35"/>
    </location>
</feature>
<keyword evidence="1" id="KW-0472">Membrane</keyword>
<proteinExistence type="predicted"/>
<protein>
    <submittedName>
        <fullName evidence="2">Alpha/beta hydrolase</fullName>
    </submittedName>
</protein>